<evidence type="ECO:0000313" key="3">
    <source>
        <dbReference type="Proteomes" id="UP000053144"/>
    </source>
</evidence>
<dbReference type="Proteomes" id="UP000053144">
    <property type="component" value="Chromosome 3"/>
</dbReference>
<dbReference type="EMBL" id="CM003373">
    <property type="protein sequence ID" value="KOM38246.1"/>
    <property type="molecule type" value="Genomic_DNA"/>
</dbReference>
<proteinExistence type="predicted"/>
<dbReference type="Gramene" id="KOM38246">
    <property type="protein sequence ID" value="KOM38246"/>
    <property type="gene ID" value="LR48_Vigan03g162800"/>
</dbReference>
<sequence>MKVFGEEDDPIAIDGATTPQSGSRGAACSDGGGHGGSQLTMRLMVVEIGFSGDKVGGIGDKVNGDGITISL</sequence>
<evidence type="ECO:0000313" key="2">
    <source>
        <dbReference type="EMBL" id="KOM38246.1"/>
    </source>
</evidence>
<organism evidence="2 3">
    <name type="scientific">Phaseolus angularis</name>
    <name type="common">Azuki bean</name>
    <name type="synonym">Vigna angularis</name>
    <dbReference type="NCBI Taxonomy" id="3914"/>
    <lineage>
        <taxon>Eukaryota</taxon>
        <taxon>Viridiplantae</taxon>
        <taxon>Streptophyta</taxon>
        <taxon>Embryophyta</taxon>
        <taxon>Tracheophyta</taxon>
        <taxon>Spermatophyta</taxon>
        <taxon>Magnoliopsida</taxon>
        <taxon>eudicotyledons</taxon>
        <taxon>Gunneridae</taxon>
        <taxon>Pentapetalae</taxon>
        <taxon>rosids</taxon>
        <taxon>fabids</taxon>
        <taxon>Fabales</taxon>
        <taxon>Fabaceae</taxon>
        <taxon>Papilionoideae</taxon>
        <taxon>50 kb inversion clade</taxon>
        <taxon>NPAAA clade</taxon>
        <taxon>indigoferoid/millettioid clade</taxon>
        <taxon>Phaseoleae</taxon>
        <taxon>Vigna</taxon>
    </lineage>
</organism>
<gene>
    <name evidence="2" type="ORF">LR48_Vigan03g162800</name>
</gene>
<evidence type="ECO:0000256" key="1">
    <source>
        <dbReference type="SAM" id="MobiDB-lite"/>
    </source>
</evidence>
<accession>A0A0L9U652</accession>
<name>A0A0L9U652_PHAAN</name>
<dbReference type="AlphaFoldDB" id="A0A0L9U652"/>
<protein>
    <submittedName>
        <fullName evidence="2">Uncharacterized protein</fullName>
    </submittedName>
</protein>
<reference evidence="3" key="1">
    <citation type="journal article" date="2015" name="Proc. Natl. Acad. Sci. U.S.A.">
        <title>Genome sequencing of adzuki bean (Vigna angularis) provides insight into high starch and low fat accumulation and domestication.</title>
        <authorList>
            <person name="Yang K."/>
            <person name="Tian Z."/>
            <person name="Chen C."/>
            <person name="Luo L."/>
            <person name="Zhao B."/>
            <person name="Wang Z."/>
            <person name="Yu L."/>
            <person name="Li Y."/>
            <person name="Sun Y."/>
            <person name="Li W."/>
            <person name="Chen Y."/>
            <person name="Li Y."/>
            <person name="Zhang Y."/>
            <person name="Ai D."/>
            <person name="Zhao J."/>
            <person name="Shang C."/>
            <person name="Ma Y."/>
            <person name="Wu B."/>
            <person name="Wang M."/>
            <person name="Gao L."/>
            <person name="Sun D."/>
            <person name="Zhang P."/>
            <person name="Guo F."/>
            <person name="Wang W."/>
            <person name="Li Y."/>
            <person name="Wang J."/>
            <person name="Varshney R.K."/>
            <person name="Wang J."/>
            <person name="Ling H.Q."/>
            <person name="Wan P."/>
        </authorList>
    </citation>
    <scope>NUCLEOTIDE SEQUENCE</scope>
    <source>
        <strain evidence="3">cv. Jingnong 6</strain>
    </source>
</reference>
<feature type="compositionally biased region" description="Acidic residues" evidence="1">
    <location>
        <begin position="1"/>
        <end position="11"/>
    </location>
</feature>
<feature type="region of interest" description="Disordered" evidence="1">
    <location>
        <begin position="1"/>
        <end position="34"/>
    </location>
</feature>